<protein>
    <submittedName>
        <fullName evidence="1">Uncharacterized protein</fullName>
    </submittedName>
</protein>
<accession>A0A0F9GJI4</accession>
<sequence length="132" mass="14677">MTTQQRLENVRLLERVATLQGRNTELLKALDELVAEFDSDSERAAQEQGCNGLNETSGIQHARELVSTARGDGIFAYRRQAKAKDAVVEAAQRFIDVLVTTRHLEDRVTCKIGPWVESAHSLAEKLDTLAKS</sequence>
<name>A0A0F9GJI4_9ZZZZ</name>
<reference evidence="1" key="1">
    <citation type="journal article" date="2015" name="Nature">
        <title>Complex archaea that bridge the gap between prokaryotes and eukaryotes.</title>
        <authorList>
            <person name="Spang A."/>
            <person name="Saw J.H."/>
            <person name="Jorgensen S.L."/>
            <person name="Zaremba-Niedzwiedzka K."/>
            <person name="Martijn J."/>
            <person name="Lind A.E."/>
            <person name="van Eijk R."/>
            <person name="Schleper C."/>
            <person name="Guy L."/>
            <person name="Ettema T.J."/>
        </authorList>
    </citation>
    <scope>NUCLEOTIDE SEQUENCE</scope>
</reference>
<evidence type="ECO:0000313" key="1">
    <source>
        <dbReference type="EMBL" id="KKL90671.1"/>
    </source>
</evidence>
<organism evidence="1">
    <name type="scientific">marine sediment metagenome</name>
    <dbReference type="NCBI Taxonomy" id="412755"/>
    <lineage>
        <taxon>unclassified sequences</taxon>
        <taxon>metagenomes</taxon>
        <taxon>ecological metagenomes</taxon>
    </lineage>
</organism>
<proteinExistence type="predicted"/>
<gene>
    <name evidence="1" type="ORF">LCGC14_1902380</name>
</gene>
<dbReference type="EMBL" id="LAZR01019950">
    <property type="protein sequence ID" value="KKL90671.1"/>
    <property type="molecule type" value="Genomic_DNA"/>
</dbReference>
<dbReference type="AlphaFoldDB" id="A0A0F9GJI4"/>
<comment type="caution">
    <text evidence="1">The sequence shown here is derived from an EMBL/GenBank/DDBJ whole genome shotgun (WGS) entry which is preliminary data.</text>
</comment>